<keyword evidence="3" id="KW-1185">Reference proteome</keyword>
<gene>
    <name evidence="2" type="ORF">E5S67_00760</name>
</gene>
<protein>
    <submittedName>
        <fullName evidence="2">Uncharacterized protein</fullName>
    </submittedName>
</protein>
<evidence type="ECO:0000313" key="2">
    <source>
        <dbReference type="EMBL" id="NQE33043.1"/>
    </source>
</evidence>
<name>A0ABX2CTR4_9CYAN</name>
<dbReference type="Proteomes" id="UP000702425">
    <property type="component" value="Unassembled WGS sequence"/>
</dbReference>
<organism evidence="2 3">
    <name type="scientific">Microcoleus asticus IPMA8</name>
    <dbReference type="NCBI Taxonomy" id="2563858"/>
    <lineage>
        <taxon>Bacteria</taxon>
        <taxon>Bacillati</taxon>
        <taxon>Cyanobacteriota</taxon>
        <taxon>Cyanophyceae</taxon>
        <taxon>Oscillatoriophycideae</taxon>
        <taxon>Oscillatoriales</taxon>
        <taxon>Microcoleaceae</taxon>
        <taxon>Microcoleus</taxon>
        <taxon>Microcoleus asticus</taxon>
    </lineage>
</organism>
<dbReference type="RefSeq" id="WP_172185661.1">
    <property type="nucleotide sequence ID" value="NZ_CAWPPK010000307.1"/>
</dbReference>
<reference evidence="2 3" key="1">
    <citation type="journal article" date="2020" name="Sci. Rep.">
        <title>A novel cyanobacterial geosmin producer, revising GeoA distribution and dispersion patterns in Bacteria.</title>
        <authorList>
            <person name="Churro C."/>
            <person name="Semedo-Aguiar A.P."/>
            <person name="Silva A.D."/>
            <person name="Pereira-Leal J.B."/>
            <person name="Leite R.B."/>
        </authorList>
    </citation>
    <scope>NUCLEOTIDE SEQUENCE [LARGE SCALE GENOMIC DNA]</scope>
    <source>
        <strain evidence="2 3">IPMA8</strain>
    </source>
</reference>
<sequence length="122" mass="12156">MDHPFDLDAAQLEAINFGFEETQSDALIAPIEGGIIFTTLALGEEGGSHPIQCISAPCPGSEGGGGVGFTPPPIFDPPMTTMALGEEGGGPPMTTMALGEEGGGPPMTTMAIGEEGGGPIPS</sequence>
<evidence type="ECO:0000313" key="3">
    <source>
        <dbReference type="Proteomes" id="UP000702425"/>
    </source>
</evidence>
<proteinExistence type="predicted"/>
<evidence type="ECO:0000256" key="1">
    <source>
        <dbReference type="SAM" id="MobiDB-lite"/>
    </source>
</evidence>
<dbReference type="EMBL" id="SRRZ01000009">
    <property type="protein sequence ID" value="NQE33043.1"/>
    <property type="molecule type" value="Genomic_DNA"/>
</dbReference>
<feature type="region of interest" description="Disordered" evidence="1">
    <location>
        <begin position="64"/>
        <end position="122"/>
    </location>
</feature>
<accession>A0ABX2CTR4</accession>
<comment type="caution">
    <text evidence="2">The sequence shown here is derived from an EMBL/GenBank/DDBJ whole genome shotgun (WGS) entry which is preliminary data.</text>
</comment>